<protein>
    <submittedName>
        <fullName evidence="1">Uncharacterized protein</fullName>
    </submittedName>
</protein>
<organism evidence="1">
    <name type="scientific">Arundo donax</name>
    <name type="common">Giant reed</name>
    <name type="synonym">Donax arundinaceus</name>
    <dbReference type="NCBI Taxonomy" id="35708"/>
    <lineage>
        <taxon>Eukaryota</taxon>
        <taxon>Viridiplantae</taxon>
        <taxon>Streptophyta</taxon>
        <taxon>Embryophyta</taxon>
        <taxon>Tracheophyta</taxon>
        <taxon>Spermatophyta</taxon>
        <taxon>Magnoliopsida</taxon>
        <taxon>Liliopsida</taxon>
        <taxon>Poales</taxon>
        <taxon>Poaceae</taxon>
        <taxon>PACMAD clade</taxon>
        <taxon>Arundinoideae</taxon>
        <taxon>Arundineae</taxon>
        <taxon>Arundo</taxon>
    </lineage>
</organism>
<name>A0A0A9AMC9_ARUDO</name>
<proteinExistence type="predicted"/>
<sequence length="15" mass="1765">MIESHRCCILTWLGC</sequence>
<dbReference type="EMBL" id="GBRH01245594">
    <property type="protein sequence ID" value="JAD52301.1"/>
    <property type="molecule type" value="Transcribed_RNA"/>
</dbReference>
<reference evidence="1" key="2">
    <citation type="journal article" date="2015" name="Data Brief">
        <title>Shoot transcriptome of the giant reed, Arundo donax.</title>
        <authorList>
            <person name="Barrero R.A."/>
            <person name="Guerrero F.D."/>
            <person name="Moolhuijzen P."/>
            <person name="Goolsby J.A."/>
            <person name="Tidwell J."/>
            <person name="Bellgard S.E."/>
            <person name="Bellgard M.I."/>
        </authorList>
    </citation>
    <scope>NUCLEOTIDE SEQUENCE</scope>
    <source>
        <tissue evidence="1">Shoot tissue taken approximately 20 cm above the soil surface</tissue>
    </source>
</reference>
<evidence type="ECO:0000313" key="1">
    <source>
        <dbReference type="EMBL" id="JAD52301.1"/>
    </source>
</evidence>
<reference evidence="1" key="1">
    <citation type="submission" date="2014-09" db="EMBL/GenBank/DDBJ databases">
        <authorList>
            <person name="Magalhaes I.L.F."/>
            <person name="Oliveira U."/>
            <person name="Santos F.R."/>
            <person name="Vidigal T.H.D.A."/>
            <person name="Brescovit A.D."/>
            <person name="Santos A.J."/>
        </authorList>
    </citation>
    <scope>NUCLEOTIDE SEQUENCE</scope>
    <source>
        <tissue evidence="1">Shoot tissue taken approximately 20 cm above the soil surface</tissue>
    </source>
</reference>
<accession>A0A0A9AMC9</accession>